<proteinExistence type="predicted"/>
<dbReference type="STRING" id="1036808.A0A0C3E5C5"/>
<dbReference type="OrthoDB" id="2576496at2759"/>
<dbReference type="AlphaFoldDB" id="A0A0C3E5C5"/>
<organism evidence="2 3">
    <name type="scientific">Scleroderma citrinum Foug A</name>
    <dbReference type="NCBI Taxonomy" id="1036808"/>
    <lineage>
        <taxon>Eukaryota</taxon>
        <taxon>Fungi</taxon>
        <taxon>Dikarya</taxon>
        <taxon>Basidiomycota</taxon>
        <taxon>Agaricomycotina</taxon>
        <taxon>Agaricomycetes</taxon>
        <taxon>Agaricomycetidae</taxon>
        <taxon>Boletales</taxon>
        <taxon>Sclerodermatineae</taxon>
        <taxon>Sclerodermataceae</taxon>
        <taxon>Scleroderma</taxon>
    </lineage>
</organism>
<evidence type="ECO:0000313" key="3">
    <source>
        <dbReference type="Proteomes" id="UP000053989"/>
    </source>
</evidence>
<evidence type="ECO:0000313" key="2">
    <source>
        <dbReference type="EMBL" id="KIM68005.1"/>
    </source>
</evidence>
<feature type="domain" description="C2H2-type" evidence="1">
    <location>
        <begin position="100"/>
        <end position="123"/>
    </location>
</feature>
<gene>
    <name evidence="2" type="ORF">SCLCIDRAFT_1209386</name>
</gene>
<evidence type="ECO:0000259" key="1">
    <source>
        <dbReference type="PROSITE" id="PS00028"/>
    </source>
</evidence>
<keyword evidence="3" id="KW-1185">Reference proteome</keyword>
<dbReference type="InParanoid" id="A0A0C3E5C5"/>
<accession>A0A0C3E5C5</accession>
<dbReference type="Proteomes" id="UP000053989">
    <property type="component" value="Unassembled WGS sequence"/>
</dbReference>
<dbReference type="SMART" id="SM00355">
    <property type="entry name" value="ZnF_C2H2"/>
    <property type="match status" value="3"/>
</dbReference>
<protein>
    <recommendedName>
        <fullName evidence="1">C2H2-type domain-containing protein</fullName>
    </recommendedName>
</protein>
<reference evidence="2 3" key="1">
    <citation type="submission" date="2014-04" db="EMBL/GenBank/DDBJ databases">
        <authorList>
            <consortium name="DOE Joint Genome Institute"/>
            <person name="Kuo A."/>
            <person name="Kohler A."/>
            <person name="Nagy L.G."/>
            <person name="Floudas D."/>
            <person name="Copeland A."/>
            <person name="Barry K.W."/>
            <person name="Cichocki N."/>
            <person name="Veneault-Fourrey C."/>
            <person name="LaButti K."/>
            <person name="Lindquist E.A."/>
            <person name="Lipzen A."/>
            <person name="Lundell T."/>
            <person name="Morin E."/>
            <person name="Murat C."/>
            <person name="Sun H."/>
            <person name="Tunlid A."/>
            <person name="Henrissat B."/>
            <person name="Grigoriev I.V."/>
            <person name="Hibbett D.S."/>
            <person name="Martin F."/>
            <person name="Nordberg H.P."/>
            <person name="Cantor M.N."/>
            <person name="Hua S.X."/>
        </authorList>
    </citation>
    <scope>NUCLEOTIDE SEQUENCE [LARGE SCALE GENOMIC DNA]</scope>
    <source>
        <strain evidence="2 3">Foug A</strain>
    </source>
</reference>
<dbReference type="InterPro" id="IPR013087">
    <property type="entry name" value="Znf_C2H2_type"/>
</dbReference>
<dbReference type="EMBL" id="KN822010">
    <property type="protein sequence ID" value="KIM68005.1"/>
    <property type="molecule type" value="Genomic_DNA"/>
</dbReference>
<name>A0A0C3E5C5_9AGAM</name>
<reference evidence="3" key="2">
    <citation type="submission" date="2015-01" db="EMBL/GenBank/DDBJ databases">
        <title>Evolutionary Origins and Diversification of the Mycorrhizal Mutualists.</title>
        <authorList>
            <consortium name="DOE Joint Genome Institute"/>
            <consortium name="Mycorrhizal Genomics Consortium"/>
            <person name="Kohler A."/>
            <person name="Kuo A."/>
            <person name="Nagy L.G."/>
            <person name="Floudas D."/>
            <person name="Copeland A."/>
            <person name="Barry K.W."/>
            <person name="Cichocki N."/>
            <person name="Veneault-Fourrey C."/>
            <person name="LaButti K."/>
            <person name="Lindquist E.A."/>
            <person name="Lipzen A."/>
            <person name="Lundell T."/>
            <person name="Morin E."/>
            <person name="Murat C."/>
            <person name="Riley R."/>
            <person name="Ohm R."/>
            <person name="Sun H."/>
            <person name="Tunlid A."/>
            <person name="Henrissat B."/>
            <person name="Grigoriev I.V."/>
            <person name="Hibbett D.S."/>
            <person name="Martin F."/>
        </authorList>
    </citation>
    <scope>NUCLEOTIDE SEQUENCE [LARGE SCALE GENOMIC DNA]</scope>
    <source>
        <strain evidence="3">Foug A</strain>
    </source>
</reference>
<dbReference type="HOGENOM" id="CLU_089025_0_0_1"/>
<sequence length="280" mass="31359">MSAFKKVGESKRFSLSKGMLDLAPHVIMSVPCEWEGCQIVLNSWQTLAKHLLQHCSHTTPQEDGTYQCQVARCSGRVHQSLGSLKAHVELSHMSRVSLPCPIRGCDEMFVRAPLLGSHIEEVHRKDLGDYVSADAIAPLANPALPFSLPPPLPLSCPRIPQHTTVASVVPSKRRASQALLNGTKPLARRWSKLNVEDEDQDHCITTFDDLPRFQLSKTPDELVPVEVRKRLPRSQTRMSRPQRVIYPPIRTDDVPDTILYGTFSLQVKKFVADSGVVKRY</sequence>
<dbReference type="PROSITE" id="PS00028">
    <property type="entry name" value="ZINC_FINGER_C2H2_1"/>
    <property type="match status" value="1"/>
</dbReference>